<reference evidence="1 2" key="1">
    <citation type="submission" date="2016-03" db="EMBL/GenBank/DDBJ databases">
        <title>EvidentialGene: Evidence-directed Construction of Genes on Genomes.</title>
        <authorList>
            <person name="Gilbert D.G."/>
            <person name="Choi J.-H."/>
            <person name="Mockaitis K."/>
            <person name="Colbourne J."/>
            <person name="Pfrender M."/>
        </authorList>
    </citation>
    <scope>NUCLEOTIDE SEQUENCE [LARGE SCALE GENOMIC DNA]</scope>
    <source>
        <strain evidence="1 2">Xinb3</strain>
        <tissue evidence="1">Complete organism</tissue>
    </source>
</reference>
<protein>
    <submittedName>
        <fullName evidence="1">Uncharacterized protein</fullName>
    </submittedName>
</protein>
<evidence type="ECO:0000313" key="2">
    <source>
        <dbReference type="Proteomes" id="UP000076858"/>
    </source>
</evidence>
<dbReference type="EMBL" id="LRGB01000868">
    <property type="protein sequence ID" value="KZS15728.1"/>
    <property type="molecule type" value="Genomic_DNA"/>
</dbReference>
<comment type="caution">
    <text evidence="1">The sequence shown here is derived from an EMBL/GenBank/DDBJ whole genome shotgun (WGS) entry which is preliminary data.</text>
</comment>
<organism evidence="1 2">
    <name type="scientific">Daphnia magna</name>
    <dbReference type="NCBI Taxonomy" id="35525"/>
    <lineage>
        <taxon>Eukaryota</taxon>
        <taxon>Metazoa</taxon>
        <taxon>Ecdysozoa</taxon>
        <taxon>Arthropoda</taxon>
        <taxon>Crustacea</taxon>
        <taxon>Branchiopoda</taxon>
        <taxon>Diplostraca</taxon>
        <taxon>Cladocera</taxon>
        <taxon>Anomopoda</taxon>
        <taxon>Daphniidae</taxon>
        <taxon>Daphnia</taxon>
    </lineage>
</organism>
<keyword evidence="2" id="KW-1185">Reference proteome</keyword>
<evidence type="ECO:0000313" key="1">
    <source>
        <dbReference type="EMBL" id="KZS15728.1"/>
    </source>
</evidence>
<accession>A0A164YY73</accession>
<gene>
    <name evidence="1" type="ORF">APZ42_018941</name>
</gene>
<proteinExistence type="predicted"/>
<sequence>MSWVYSSKPRVFSYLFWARRKHGPLHFQRKINGHVQIDNIKSFYFLRFHNNAATFAVGRE</sequence>
<name>A0A164YY73_9CRUS</name>
<dbReference type="Proteomes" id="UP000076858">
    <property type="component" value="Unassembled WGS sequence"/>
</dbReference>
<dbReference type="AlphaFoldDB" id="A0A164YY73"/>